<dbReference type="Pfam" id="PF01546">
    <property type="entry name" value="Peptidase_M20"/>
    <property type="match status" value="1"/>
</dbReference>
<reference evidence="8 9" key="1">
    <citation type="submission" date="2019-03" db="EMBL/GenBank/DDBJ databases">
        <title>Genomic Encyclopedia of Type Strains, Phase IV (KMG-IV): sequencing the most valuable type-strain genomes for metagenomic binning, comparative biology and taxonomic classification.</title>
        <authorList>
            <person name="Goeker M."/>
        </authorList>
    </citation>
    <scope>NUCLEOTIDE SEQUENCE [LARGE SCALE GENOMIC DNA]</scope>
    <source>
        <strain evidence="8 9">DSM 23344</strain>
    </source>
</reference>
<keyword evidence="2" id="KW-0645">Protease</keyword>
<dbReference type="InterPro" id="IPR036264">
    <property type="entry name" value="Bact_exopeptidase_dim_dom"/>
</dbReference>
<dbReference type="SUPFAM" id="SSF53187">
    <property type="entry name" value="Zn-dependent exopeptidases"/>
    <property type="match status" value="1"/>
</dbReference>
<evidence type="ECO:0000313" key="9">
    <source>
        <dbReference type="Proteomes" id="UP000294980"/>
    </source>
</evidence>
<dbReference type="SUPFAM" id="SSF55031">
    <property type="entry name" value="Bacterial exopeptidase dimerisation domain"/>
    <property type="match status" value="1"/>
</dbReference>
<accession>A0A4R2L389</accession>
<evidence type="ECO:0000256" key="3">
    <source>
        <dbReference type="ARBA" id="ARBA00022723"/>
    </source>
</evidence>
<name>A0A4R2L389_9GAMM</name>
<dbReference type="NCBIfam" id="NF006596">
    <property type="entry name" value="PRK09133.1"/>
    <property type="match status" value="1"/>
</dbReference>
<comment type="similarity">
    <text evidence="1">Belongs to the peptidase M20A family.</text>
</comment>
<keyword evidence="6" id="KW-0732">Signal</keyword>
<sequence>MMYVLKKNRSLAATSLALCIGLSATLAPDSRAAVSQESKEQARELLESMIPLRTAKGYGQVPALIDLLEQRLGAAGFSDEDIVRVPLEIDGEMTSGLIVRYPAAGIPEAPPVVFMAHMDVVDAIPENWETDPFTPTTIDGYLYGRGTQDNKFGVALLVSTFADLREAGFEPNRDLVLAFAGDEETGMETTREILKHPYVKNAEYALNSDAGGGSMKADGTPVAFSMQAAEKTYATFMLKVKGTGGHSSVPQPQNAIYDLARALVAIEELRFPVQFNDITRSMAENIAEREGGELADALRALLKDPEDTQAIAVMQRYPQYSNILWTTCVATMLEAGRTENALPQDASAAVNCRILPGTGGVDHVRERFASAIGNDAISMSLTREAVESPASPIREDVTEILQAGVALNYPGITLQPTMSSGGTESREYRRAGIPAYGAGSLALVRPDDSRAHGINERIPLQSFYREMDYWDYVVRRVGGENVR</sequence>
<evidence type="ECO:0000256" key="1">
    <source>
        <dbReference type="ARBA" id="ARBA00006247"/>
    </source>
</evidence>
<dbReference type="GO" id="GO:0008233">
    <property type="term" value="F:peptidase activity"/>
    <property type="evidence" value="ECO:0007669"/>
    <property type="project" value="UniProtKB-KW"/>
</dbReference>
<comment type="caution">
    <text evidence="8">The sequence shown here is derived from an EMBL/GenBank/DDBJ whole genome shotgun (WGS) entry which is preliminary data.</text>
</comment>
<protein>
    <submittedName>
        <fullName evidence="8">Acetylornithine deacetylase/succinyl-diaminopimelate desuccinylase-like protein</fullName>
    </submittedName>
</protein>
<dbReference type="Proteomes" id="UP000294980">
    <property type="component" value="Unassembled WGS sequence"/>
</dbReference>
<dbReference type="EMBL" id="SLWX01000003">
    <property type="protein sequence ID" value="TCO77028.1"/>
    <property type="molecule type" value="Genomic_DNA"/>
</dbReference>
<dbReference type="InterPro" id="IPR011650">
    <property type="entry name" value="Peptidase_M20_dimer"/>
</dbReference>
<dbReference type="OrthoDB" id="3665926at2"/>
<keyword evidence="5" id="KW-0862">Zinc</keyword>
<organism evidence="8 9">
    <name type="scientific">Chromatocurvus halotolerans</name>
    <dbReference type="NCBI Taxonomy" id="1132028"/>
    <lineage>
        <taxon>Bacteria</taxon>
        <taxon>Pseudomonadati</taxon>
        <taxon>Pseudomonadota</taxon>
        <taxon>Gammaproteobacteria</taxon>
        <taxon>Cellvibrionales</taxon>
        <taxon>Halieaceae</taxon>
        <taxon>Chromatocurvus</taxon>
    </lineage>
</organism>
<proteinExistence type="inferred from homology"/>
<dbReference type="AlphaFoldDB" id="A0A4R2L389"/>
<dbReference type="GO" id="GO:0046872">
    <property type="term" value="F:metal ion binding"/>
    <property type="evidence" value="ECO:0007669"/>
    <property type="project" value="UniProtKB-KW"/>
</dbReference>
<evidence type="ECO:0000256" key="5">
    <source>
        <dbReference type="ARBA" id="ARBA00022833"/>
    </source>
</evidence>
<dbReference type="Gene3D" id="3.40.630.10">
    <property type="entry name" value="Zn peptidases"/>
    <property type="match status" value="1"/>
</dbReference>
<dbReference type="Pfam" id="PF07687">
    <property type="entry name" value="M20_dimer"/>
    <property type="match status" value="1"/>
</dbReference>
<evidence type="ECO:0000313" key="8">
    <source>
        <dbReference type="EMBL" id="TCO77028.1"/>
    </source>
</evidence>
<dbReference type="RefSeq" id="WP_117317448.1">
    <property type="nucleotide sequence ID" value="NZ_QQSW01000008.1"/>
</dbReference>
<feature type="signal peptide" evidence="6">
    <location>
        <begin position="1"/>
        <end position="26"/>
    </location>
</feature>
<dbReference type="Gene3D" id="3.30.70.360">
    <property type="match status" value="1"/>
</dbReference>
<dbReference type="PANTHER" id="PTHR45962">
    <property type="entry name" value="N-FATTY-ACYL-AMINO ACID SYNTHASE/HYDROLASE PM20D1"/>
    <property type="match status" value="1"/>
</dbReference>
<dbReference type="GO" id="GO:0006508">
    <property type="term" value="P:proteolysis"/>
    <property type="evidence" value="ECO:0007669"/>
    <property type="project" value="UniProtKB-KW"/>
</dbReference>
<evidence type="ECO:0000259" key="7">
    <source>
        <dbReference type="Pfam" id="PF07687"/>
    </source>
</evidence>
<keyword evidence="9" id="KW-1185">Reference proteome</keyword>
<gene>
    <name evidence="8" type="ORF">EV688_10341</name>
</gene>
<dbReference type="InterPro" id="IPR002933">
    <property type="entry name" value="Peptidase_M20"/>
</dbReference>
<dbReference type="PANTHER" id="PTHR45962:SF1">
    <property type="entry name" value="N-FATTY-ACYL-AMINO ACID SYNTHASE_HYDROLASE PM20D1"/>
    <property type="match status" value="1"/>
</dbReference>
<feature type="domain" description="Peptidase M20 dimerisation" evidence="7">
    <location>
        <begin position="229"/>
        <end position="373"/>
    </location>
</feature>
<keyword evidence="4" id="KW-0378">Hydrolase</keyword>
<evidence type="ECO:0000256" key="2">
    <source>
        <dbReference type="ARBA" id="ARBA00022670"/>
    </source>
</evidence>
<evidence type="ECO:0000256" key="4">
    <source>
        <dbReference type="ARBA" id="ARBA00022801"/>
    </source>
</evidence>
<dbReference type="InterPro" id="IPR047177">
    <property type="entry name" value="Pept_M20A"/>
</dbReference>
<evidence type="ECO:0000256" key="6">
    <source>
        <dbReference type="SAM" id="SignalP"/>
    </source>
</evidence>
<feature type="chain" id="PRO_5020542876" evidence="6">
    <location>
        <begin position="27"/>
        <end position="483"/>
    </location>
</feature>
<dbReference type="Gene3D" id="1.10.150.900">
    <property type="match status" value="1"/>
</dbReference>
<keyword evidence="3" id="KW-0479">Metal-binding</keyword>